<proteinExistence type="predicted"/>
<gene>
    <name evidence="2" type="ORF">E3N88_23074</name>
</gene>
<dbReference type="AlphaFoldDB" id="A0A5N6NDQ0"/>
<evidence type="ECO:0000313" key="3">
    <source>
        <dbReference type="Proteomes" id="UP000326396"/>
    </source>
</evidence>
<evidence type="ECO:0000256" key="1">
    <source>
        <dbReference type="SAM" id="MobiDB-lite"/>
    </source>
</evidence>
<comment type="caution">
    <text evidence="2">The sequence shown here is derived from an EMBL/GenBank/DDBJ whole genome shotgun (WGS) entry which is preliminary data.</text>
</comment>
<reference evidence="2 3" key="1">
    <citation type="submission" date="2019-05" db="EMBL/GenBank/DDBJ databases">
        <title>Mikania micrantha, genome provides insights into the molecular mechanism of rapid growth.</title>
        <authorList>
            <person name="Liu B."/>
        </authorList>
    </citation>
    <scope>NUCLEOTIDE SEQUENCE [LARGE SCALE GENOMIC DNA]</scope>
    <source>
        <strain evidence="2">NLD-2019</strain>
        <tissue evidence="2">Leaf</tissue>
    </source>
</reference>
<dbReference type="PANTHER" id="PTHR34222:SF88">
    <property type="entry name" value="ZINC FINGER, CCHC-TYPE"/>
    <property type="match status" value="1"/>
</dbReference>
<dbReference type="PANTHER" id="PTHR34222">
    <property type="entry name" value="GAG_PRE-INTEGRS DOMAIN-CONTAINING PROTEIN"/>
    <property type="match status" value="1"/>
</dbReference>
<sequence>MGIDEEFSVIKTQILAMKPTPGLGAAYHLVAEDEQQRSIGAIKRPGTDAAAFQMSSYGRRSGQSTQQQNKAVQRSKHNTGKENKAKTKPRAACVELESSPIPGLTDDQYQVFLKHFREGANMSNSDPPPMANMAGKKEGEAKAAVGNPKAAGSDSEKATSGGGFGGIAATKGYMDQALLDLFQPLLPSLPLLLSRRHSHRQSHASHLPSPSASAAAASAAAVRVCSHLPPSVSTYRSRPTATPTARGHVDLPKPFADLPKPFDLPIEP</sequence>
<organism evidence="2 3">
    <name type="scientific">Mikania micrantha</name>
    <name type="common">bitter vine</name>
    <dbReference type="NCBI Taxonomy" id="192012"/>
    <lineage>
        <taxon>Eukaryota</taxon>
        <taxon>Viridiplantae</taxon>
        <taxon>Streptophyta</taxon>
        <taxon>Embryophyta</taxon>
        <taxon>Tracheophyta</taxon>
        <taxon>Spermatophyta</taxon>
        <taxon>Magnoliopsida</taxon>
        <taxon>eudicotyledons</taxon>
        <taxon>Gunneridae</taxon>
        <taxon>Pentapetalae</taxon>
        <taxon>asterids</taxon>
        <taxon>campanulids</taxon>
        <taxon>Asterales</taxon>
        <taxon>Asteraceae</taxon>
        <taxon>Asteroideae</taxon>
        <taxon>Heliantheae alliance</taxon>
        <taxon>Eupatorieae</taxon>
        <taxon>Mikania</taxon>
    </lineage>
</organism>
<feature type="compositionally biased region" description="Polar residues" evidence="1">
    <location>
        <begin position="231"/>
        <end position="243"/>
    </location>
</feature>
<feature type="region of interest" description="Disordered" evidence="1">
    <location>
        <begin position="229"/>
        <end position="268"/>
    </location>
</feature>
<name>A0A5N6NDQ0_9ASTR</name>
<dbReference type="EMBL" id="SZYD01000012">
    <property type="protein sequence ID" value="KAD4585473.1"/>
    <property type="molecule type" value="Genomic_DNA"/>
</dbReference>
<feature type="region of interest" description="Disordered" evidence="1">
    <location>
        <begin position="133"/>
        <end position="161"/>
    </location>
</feature>
<accession>A0A5N6NDQ0</accession>
<protein>
    <submittedName>
        <fullName evidence="2">Uncharacterized protein</fullName>
    </submittedName>
</protein>
<evidence type="ECO:0000313" key="2">
    <source>
        <dbReference type="EMBL" id="KAD4585473.1"/>
    </source>
</evidence>
<feature type="region of interest" description="Disordered" evidence="1">
    <location>
        <begin position="40"/>
        <end position="92"/>
    </location>
</feature>
<keyword evidence="3" id="KW-1185">Reference proteome</keyword>
<dbReference type="OrthoDB" id="1749265at2759"/>
<feature type="compositionally biased region" description="Polar residues" evidence="1">
    <location>
        <begin position="53"/>
        <end position="72"/>
    </location>
</feature>
<dbReference type="Proteomes" id="UP000326396">
    <property type="component" value="Linkage Group LG2"/>
</dbReference>